<comment type="caution">
    <text evidence="2">The sequence shown here is derived from an EMBL/GenBank/DDBJ whole genome shotgun (WGS) entry which is preliminary data.</text>
</comment>
<dbReference type="SUPFAM" id="SSF63829">
    <property type="entry name" value="Calcium-dependent phosphotriesterase"/>
    <property type="match status" value="1"/>
</dbReference>
<accession>A0ABT0M4U2</accession>
<feature type="non-terminal residue" evidence="2">
    <location>
        <position position="1"/>
    </location>
</feature>
<dbReference type="Gene3D" id="2.120.10.30">
    <property type="entry name" value="TolB, C-terminal domain"/>
    <property type="match status" value="1"/>
</dbReference>
<dbReference type="Pfam" id="PF08450">
    <property type="entry name" value="SGL"/>
    <property type="match status" value="1"/>
</dbReference>
<evidence type="ECO:0000313" key="2">
    <source>
        <dbReference type="EMBL" id="MCL1629872.1"/>
    </source>
</evidence>
<dbReference type="Proteomes" id="UP001202550">
    <property type="component" value="Unassembled WGS sequence"/>
</dbReference>
<reference evidence="2 3" key="1">
    <citation type="submission" date="2022-05" db="EMBL/GenBank/DDBJ databases">
        <title>Seasonal and diel survey of microbial diversity of the Tyrrhenian coast.</title>
        <authorList>
            <person name="Gattoni G."/>
            <person name="Corral P."/>
        </authorList>
    </citation>
    <scope>NUCLEOTIDE SEQUENCE [LARGE SCALE GENOMIC DNA]</scope>
    <source>
        <strain evidence="2 3">V10</strain>
    </source>
</reference>
<dbReference type="EMBL" id="JALZWP010000017">
    <property type="protein sequence ID" value="MCL1629872.1"/>
    <property type="molecule type" value="Genomic_DNA"/>
</dbReference>
<dbReference type="RefSeq" id="WP_346429276.1">
    <property type="nucleotide sequence ID" value="NZ_JALZWP010000017.1"/>
</dbReference>
<evidence type="ECO:0000313" key="3">
    <source>
        <dbReference type="Proteomes" id="UP001202550"/>
    </source>
</evidence>
<protein>
    <submittedName>
        <fullName evidence="2">SMP-30/gluconolactonase/LRE family protein</fullName>
    </submittedName>
</protein>
<keyword evidence="3" id="KW-1185">Reference proteome</keyword>
<evidence type="ECO:0000259" key="1">
    <source>
        <dbReference type="Pfam" id="PF08450"/>
    </source>
</evidence>
<feature type="domain" description="SMP-30/Gluconolactonase/LRE-like region" evidence="1">
    <location>
        <begin position="2"/>
        <end position="28"/>
    </location>
</feature>
<dbReference type="InterPro" id="IPR011042">
    <property type="entry name" value="6-blade_b-propeller_TolB-like"/>
</dbReference>
<sequence length="60" mass="6323">TVELPAPHTSCPAFGGPDLQTLFCTTAQQGRTKPTKLDGASFAAPVPVRGLAEHRVHLDL</sequence>
<proteinExistence type="predicted"/>
<gene>
    <name evidence="2" type="ORF">M3N55_14135</name>
</gene>
<name>A0ABT0M4U2_9RHOB</name>
<organism evidence="2 3">
    <name type="scientific">Roseinatronobacter domitianus</name>
    <dbReference type="NCBI Taxonomy" id="2940293"/>
    <lineage>
        <taxon>Bacteria</taxon>
        <taxon>Pseudomonadati</taxon>
        <taxon>Pseudomonadota</taxon>
        <taxon>Alphaproteobacteria</taxon>
        <taxon>Rhodobacterales</taxon>
        <taxon>Paracoccaceae</taxon>
        <taxon>Roseinatronobacter</taxon>
    </lineage>
</organism>
<dbReference type="InterPro" id="IPR013658">
    <property type="entry name" value="SGL"/>
</dbReference>